<evidence type="ECO:0000313" key="12">
    <source>
        <dbReference type="Ensembl" id="ENSNVIP00000019577.1"/>
    </source>
</evidence>
<evidence type="ECO:0000256" key="8">
    <source>
        <dbReference type="SAM" id="MobiDB-lite"/>
    </source>
</evidence>
<dbReference type="InterPro" id="IPR013694">
    <property type="entry name" value="VIT"/>
</dbReference>
<dbReference type="Gene3D" id="3.40.50.410">
    <property type="entry name" value="von Willebrand factor, type A domain"/>
    <property type="match status" value="1"/>
</dbReference>
<dbReference type="GO" id="GO:0005576">
    <property type="term" value="C:extracellular region"/>
    <property type="evidence" value="ECO:0007669"/>
    <property type="project" value="UniProtKB-SubCell"/>
</dbReference>
<keyword evidence="6" id="KW-0722">Serine protease inhibitor</keyword>
<sequence length="918" mass="101545">MLLLLGLCLGLPLCAGSPQDARTRDDTSDRVGLRVPRQARLLQRLKTKPLMTEFSVKSTIISRYAFTTVSCRMLNRASEDQEIEFQLQIPAAAFITNFTMLIGDKVYQGEITGREKKNGDKVKEKRNKTSEDNGEKGTDMFRASVVIPSKDKAAFLLSYEELLQRRLGKYEHVISVRPQQLVGRLTVEVNILERSGIESLEVLPLQHSRQKGSRRGEDDSGPPPSTVINQNDTFAKVTFKPSVVQQARIAQNGVLGDFVIRYDVNREQSIGDIQVLNGYFVHYFAPRDLPPLPKNVVFVLDSSASMVGTKLRQTKDALFTILHDLRPQDHFSIIGFSNRIKVWKDHLVSVTPDNVRDGKVYIHHMSPTGGTDINGALQRGIKLLNDYVAHNDIEDRSVSLVVFLTDGKPTVGETHTLKILNNTKEAARGQVCIFTIGIGNDVDFMLLEKLSLENCGLTRRVLEEDDAGSQLIGFYDEIRTPLLSDIRVDYPPAMVEQATRTLFPNYFNGSEIVIAGKLADSKAGQLHVEVTASNSKKFVILKTDVPVEPQRVGGGAGDPNHVERLWSYLTVKELLSSWRHSRDAQEKERLRQQAQALALAYRFLTPLTALNLRRAAAPAETPEAAVGPEAVMQSLRGTPPQPGPALQKPFSPRIKVSKTSVDGDPHFVVDFPLSKLTVCFNIDGQPGDILRLVSDHADSGVTVNGELIGAPAPPSGHKKQRTYFRTITILVNKPERSYLEITPSRVILDGGERLVLPCNQSAVAGSRGLEVSVSANANVTVTIQGSIAFVILIHLYKKPAPYQRNHLGFYIANSKGLSGNCHGLLGQFLSRDARLTAEPSRPPFPKAGEPAETVLKVRGHQVPVVWKQRKIYNGEEQVDCWFARSNAAKLIDGEYRDYLASHPFDAQTSFGPRPSSGL</sequence>
<reference evidence="12" key="2">
    <citation type="submission" date="2025-09" db="UniProtKB">
        <authorList>
            <consortium name="Ensembl"/>
        </authorList>
    </citation>
    <scope>IDENTIFICATION</scope>
</reference>
<keyword evidence="4" id="KW-0646">Protease inhibitor</keyword>
<dbReference type="SMART" id="SM00327">
    <property type="entry name" value="VWA"/>
    <property type="match status" value="1"/>
</dbReference>
<evidence type="ECO:0000256" key="5">
    <source>
        <dbReference type="ARBA" id="ARBA00022729"/>
    </source>
</evidence>
<dbReference type="PANTHER" id="PTHR10338">
    <property type="entry name" value="INTER-ALPHA-TRYPSIN INHIBITOR HEAVY CHAIN FAMILY MEMBER"/>
    <property type="match status" value="1"/>
</dbReference>
<dbReference type="PANTHER" id="PTHR10338:SF62">
    <property type="entry name" value="INTER-ALPHA-TRYPSIN INHIBITOR HEAVY CHAIN H5"/>
    <property type="match status" value="1"/>
</dbReference>
<gene>
    <name evidence="12" type="primary">ITIH5</name>
</gene>
<keyword evidence="3" id="KW-0964">Secreted</keyword>
<dbReference type="AlphaFoldDB" id="A0A8C7BAN7"/>
<evidence type="ECO:0000313" key="13">
    <source>
        <dbReference type="Proteomes" id="UP000694425"/>
    </source>
</evidence>
<dbReference type="PROSITE" id="PS51468">
    <property type="entry name" value="VIT"/>
    <property type="match status" value="1"/>
</dbReference>
<comment type="subcellular location">
    <subcellularLocation>
        <location evidence="1">Secreted</location>
    </subcellularLocation>
</comment>
<feature type="signal peptide" evidence="9">
    <location>
        <begin position="1"/>
        <end position="16"/>
    </location>
</feature>
<reference evidence="12" key="1">
    <citation type="submission" date="2025-08" db="UniProtKB">
        <authorList>
            <consortium name="Ensembl"/>
        </authorList>
    </citation>
    <scope>IDENTIFICATION</scope>
</reference>
<dbReference type="GO" id="GO:0006953">
    <property type="term" value="P:acute-phase response"/>
    <property type="evidence" value="ECO:0007669"/>
    <property type="project" value="UniProtKB-ARBA"/>
</dbReference>
<organism evidence="12 13">
    <name type="scientific">Neovison vison</name>
    <name type="common">American mink</name>
    <name type="synonym">Mustela vison</name>
    <dbReference type="NCBI Taxonomy" id="452646"/>
    <lineage>
        <taxon>Eukaryota</taxon>
        <taxon>Metazoa</taxon>
        <taxon>Chordata</taxon>
        <taxon>Craniata</taxon>
        <taxon>Vertebrata</taxon>
        <taxon>Euteleostomi</taxon>
        <taxon>Mammalia</taxon>
        <taxon>Eutheria</taxon>
        <taxon>Laurasiatheria</taxon>
        <taxon>Carnivora</taxon>
        <taxon>Caniformia</taxon>
        <taxon>Musteloidea</taxon>
        <taxon>Mustelidae</taxon>
        <taxon>Mustelinae</taxon>
        <taxon>Neogale</taxon>
    </lineage>
</organism>
<dbReference type="SUPFAM" id="SSF53300">
    <property type="entry name" value="vWA-like"/>
    <property type="match status" value="1"/>
</dbReference>
<dbReference type="InterPro" id="IPR036465">
    <property type="entry name" value="vWFA_dom_sf"/>
</dbReference>
<feature type="region of interest" description="Disordered" evidence="8">
    <location>
        <begin position="116"/>
        <end position="136"/>
    </location>
</feature>
<keyword evidence="5 9" id="KW-0732">Signal</keyword>
<dbReference type="GO" id="GO:0030212">
    <property type="term" value="P:hyaluronan metabolic process"/>
    <property type="evidence" value="ECO:0007669"/>
    <property type="project" value="InterPro"/>
</dbReference>
<evidence type="ECO:0000259" key="10">
    <source>
        <dbReference type="PROSITE" id="PS50234"/>
    </source>
</evidence>
<feature type="region of interest" description="Disordered" evidence="8">
    <location>
        <begin position="203"/>
        <end position="228"/>
    </location>
</feature>
<protein>
    <submittedName>
        <fullName evidence="12">Inter-alpha-trypsin inhibitor heavy chain 5</fullName>
    </submittedName>
</protein>
<dbReference type="SMART" id="SM00609">
    <property type="entry name" value="VIT"/>
    <property type="match status" value="1"/>
</dbReference>
<feature type="domain" description="VWFA" evidence="10">
    <location>
        <begin position="295"/>
        <end position="478"/>
    </location>
</feature>
<dbReference type="Pfam" id="PF08487">
    <property type="entry name" value="VIT"/>
    <property type="match status" value="1"/>
</dbReference>
<feature type="chain" id="PRO_5034344128" evidence="9">
    <location>
        <begin position="17"/>
        <end position="918"/>
    </location>
</feature>
<dbReference type="Pfam" id="PF00092">
    <property type="entry name" value="VWA"/>
    <property type="match status" value="1"/>
</dbReference>
<keyword evidence="7" id="KW-0325">Glycoprotein</keyword>
<keyword evidence="13" id="KW-1185">Reference proteome</keyword>
<dbReference type="Ensembl" id="ENSNVIT00000022831.1">
    <property type="protein sequence ID" value="ENSNVIP00000019577.1"/>
    <property type="gene ID" value="ENSNVIG00000015308.1"/>
</dbReference>
<accession>A0A8C7BAN7</accession>
<dbReference type="Pfam" id="PF06668">
    <property type="entry name" value="ITI_HC_C"/>
    <property type="match status" value="1"/>
</dbReference>
<evidence type="ECO:0000256" key="9">
    <source>
        <dbReference type="SAM" id="SignalP"/>
    </source>
</evidence>
<dbReference type="GeneTree" id="ENSGT00940000158317"/>
<dbReference type="InterPro" id="IPR010600">
    <property type="entry name" value="ITI_HC_C"/>
</dbReference>
<name>A0A8C7BAN7_NEOVI</name>
<evidence type="ECO:0000256" key="4">
    <source>
        <dbReference type="ARBA" id="ARBA00022690"/>
    </source>
</evidence>
<feature type="domain" description="VIT" evidence="11">
    <location>
        <begin position="35"/>
        <end position="161"/>
    </location>
</feature>
<evidence type="ECO:0000259" key="11">
    <source>
        <dbReference type="PROSITE" id="PS51468"/>
    </source>
</evidence>
<dbReference type="GO" id="GO:0060065">
    <property type="term" value="P:uterus development"/>
    <property type="evidence" value="ECO:0007669"/>
    <property type="project" value="Ensembl"/>
</dbReference>
<dbReference type="Proteomes" id="UP000694425">
    <property type="component" value="Unplaced"/>
</dbReference>
<dbReference type="GO" id="GO:0004867">
    <property type="term" value="F:serine-type endopeptidase inhibitor activity"/>
    <property type="evidence" value="ECO:0007669"/>
    <property type="project" value="UniProtKB-KW"/>
</dbReference>
<evidence type="ECO:0000256" key="7">
    <source>
        <dbReference type="ARBA" id="ARBA00023180"/>
    </source>
</evidence>
<proteinExistence type="inferred from homology"/>
<comment type="similarity">
    <text evidence="2">Belongs to the ITIH family.</text>
</comment>
<dbReference type="FunFam" id="3.40.50.410:FF:000013">
    <property type="entry name" value="inter-alpha-trypsin inhibitor heavy chain H2"/>
    <property type="match status" value="1"/>
</dbReference>
<dbReference type="InterPro" id="IPR050934">
    <property type="entry name" value="ITIH"/>
</dbReference>
<evidence type="ECO:0000256" key="1">
    <source>
        <dbReference type="ARBA" id="ARBA00004613"/>
    </source>
</evidence>
<dbReference type="PROSITE" id="PS50234">
    <property type="entry name" value="VWFA"/>
    <property type="match status" value="1"/>
</dbReference>
<dbReference type="CDD" id="cd01461">
    <property type="entry name" value="vWA_interalpha_trypsin_inhibitor"/>
    <property type="match status" value="1"/>
</dbReference>
<evidence type="ECO:0000256" key="2">
    <source>
        <dbReference type="ARBA" id="ARBA00010158"/>
    </source>
</evidence>
<evidence type="ECO:0000256" key="6">
    <source>
        <dbReference type="ARBA" id="ARBA00022900"/>
    </source>
</evidence>
<dbReference type="InterPro" id="IPR002035">
    <property type="entry name" value="VWF_A"/>
</dbReference>
<evidence type="ECO:0000256" key="3">
    <source>
        <dbReference type="ARBA" id="ARBA00022525"/>
    </source>
</evidence>